<feature type="compositionally biased region" description="Polar residues" evidence="1">
    <location>
        <begin position="51"/>
        <end position="60"/>
    </location>
</feature>
<proteinExistence type="predicted"/>
<organism evidence="2 3">
    <name type="scientific">Streptomyces sanglieri</name>
    <dbReference type="NCBI Taxonomy" id="193460"/>
    <lineage>
        <taxon>Bacteria</taxon>
        <taxon>Bacillati</taxon>
        <taxon>Actinomycetota</taxon>
        <taxon>Actinomycetes</taxon>
        <taxon>Kitasatosporales</taxon>
        <taxon>Streptomycetaceae</taxon>
        <taxon>Streptomyces</taxon>
    </lineage>
</organism>
<comment type="caution">
    <text evidence="2">The sequence shown here is derived from an EMBL/GenBank/DDBJ whole genome shotgun (WGS) entry which is preliminary data.</text>
</comment>
<feature type="compositionally biased region" description="Basic and acidic residues" evidence="1">
    <location>
        <begin position="1"/>
        <end position="10"/>
    </location>
</feature>
<gene>
    <name evidence="2" type="ORF">ACFQ2K_44660</name>
</gene>
<evidence type="ECO:0000313" key="2">
    <source>
        <dbReference type="EMBL" id="MFD0628668.1"/>
    </source>
</evidence>
<feature type="compositionally biased region" description="Basic and acidic residues" evidence="1">
    <location>
        <begin position="17"/>
        <end position="29"/>
    </location>
</feature>
<accession>A0ABW2X557</accession>
<reference evidence="3" key="1">
    <citation type="journal article" date="2019" name="Int. J. Syst. Evol. Microbiol.">
        <title>The Global Catalogue of Microorganisms (GCM) 10K type strain sequencing project: providing services to taxonomists for standard genome sequencing and annotation.</title>
        <authorList>
            <consortium name="The Broad Institute Genomics Platform"/>
            <consortium name="The Broad Institute Genome Sequencing Center for Infectious Disease"/>
            <person name="Wu L."/>
            <person name="Ma J."/>
        </authorList>
    </citation>
    <scope>NUCLEOTIDE SEQUENCE [LARGE SCALE GENOMIC DNA]</scope>
    <source>
        <strain evidence="3">JCM 12607</strain>
    </source>
</reference>
<sequence>MAETPEKNSDVEEEPQEERGPKGSRDTGSDRPSAGPADRPSGTSDERSDTSVHPQKTQDPASPDLRSGGG</sequence>
<feature type="region of interest" description="Disordered" evidence="1">
    <location>
        <begin position="1"/>
        <end position="70"/>
    </location>
</feature>
<dbReference type="EMBL" id="JBHTGL010000008">
    <property type="protein sequence ID" value="MFD0628668.1"/>
    <property type="molecule type" value="Genomic_DNA"/>
</dbReference>
<protein>
    <submittedName>
        <fullName evidence="2">Uncharacterized protein</fullName>
    </submittedName>
</protein>
<name>A0ABW2X557_9ACTN</name>
<keyword evidence="3" id="KW-1185">Reference proteome</keyword>
<dbReference type="Proteomes" id="UP001596915">
    <property type="component" value="Unassembled WGS sequence"/>
</dbReference>
<evidence type="ECO:0000256" key="1">
    <source>
        <dbReference type="SAM" id="MobiDB-lite"/>
    </source>
</evidence>
<evidence type="ECO:0000313" key="3">
    <source>
        <dbReference type="Proteomes" id="UP001596915"/>
    </source>
</evidence>